<evidence type="ECO:0000313" key="9">
    <source>
        <dbReference type="Proteomes" id="UP001162780"/>
    </source>
</evidence>
<dbReference type="InterPro" id="IPR039420">
    <property type="entry name" value="WalR-like"/>
</dbReference>
<name>A0ABY7GJ13_9GAMM</name>
<evidence type="ECO:0000259" key="6">
    <source>
        <dbReference type="PROSITE" id="PS50110"/>
    </source>
</evidence>
<protein>
    <submittedName>
        <fullName evidence="8">Response regulator transcription factor</fullName>
    </submittedName>
</protein>
<keyword evidence="9" id="KW-1185">Reference proteome</keyword>
<evidence type="ECO:0000313" key="8">
    <source>
        <dbReference type="EMBL" id="WAR43953.1"/>
    </source>
</evidence>
<gene>
    <name evidence="8" type="ORF">NM686_016480</name>
</gene>
<dbReference type="Pfam" id="PF00072">
    <property type="entry name" value="Response_reg"/>
    <property type="match status" value="1"/>
</dbReference>
<dbReference type="RefSeq" id="WP_255188942.1">
    <property type="nucleotide sequence ID" value="NZ_CP113517.1"/>
</dbReference>
<dbReference type="SMART" id="SM00448">
    <property type="entry name" value="REC"/>
    <property type="match status" value="1"/>
</dbReference>
<evidence type="ECO:0000256" key="4">
    <source>
        <dbReference type="PROSITE-ProRule" id="PRU00169"/>
    </source>
</evidence>
<dbReference type="Gene3D" id="3.40.50.2300">
    <property type="match status" value="1"/>
</dbReference>
<keyword evidence="2 5" id="KW-0238">DNA-binding</keyword>
<dbReference type="InterPro" id="IPR011006">
    <property type="entry name" value="CheY-like_superfamily"/>
</dbReference>
<sequence length="223" mass="24837">MRILLIEDDPVLVDGLHYTLSKTGYKVTAAMTGAVAEHLLGVQEFDLVVLDLGLPDLEGLDLLNNIRQQKLPLPILILTARDDPNDKVKGMQAGADDYLTKPFELKELEARIHALLRRCYGGFQNDVVVGRLALNTCENQILFDGLPLPLLPREYAVMEVLLLEAGKVVSKNRLAQRLAPKTGTIPDNAVEVYVHRLRKRIEDYGITIKTLRGLGYMLDVIDA</sequence>
<dbReference type="EMBL" id="CP113517">
    <property type="protein sequence ID" value="WAR43953.1"/>
    <property type="molecule type" value="Genomic_DNA"/>
</dbReference>
<evidence type="ECO:0000256" key="5">
    <source>
        <dbReference type="PROSITE-ProRule" id="PRU01091"/>
    </source>
</evidence>
<accession>A0ABY7GJ13</accession>
<evidence type="ECO:0000256" key="3">
    <source>
        <dbReference type="ARBA" id="ARBA00023163"/>
    </source>
</evidence>
<keyword evidence="4" id="KW-0597">Phosphoprotein</keyword>
<feature type="DNA-binding region" description="OmpR/PhoB-type" evidence="5">
    <location>
        <begin position="124"/>
        <end position="220"/>
    </location>
</feature>
<dbReference type="SUPFAM" id="SSF52172">
    <property type="entry name" value="CheY-like"/>
    <property type="match status" value="1"/>
</dbReference>
<dbReference type="CDD" id="cd17624">
    <property type="entry name" value="REC_OmpR_PmrA-like"/>
    <property type="match status" value="1"/>
</dbReference>
<feature type="domain" description="Response regulatory" evidence="6">
    <location>
        <begin position="2"/>
        <end position="116"/>
    </location>
</feature>
<dbReference type="Gene3D" id="1.10.10.10">
    <property type="entry name" value="Winged helix-like DNA-binding domain superfamily/Winged helix DNA-binding domain"/>
    <property type="match status" value="1"/>
</dbReference>
<feature type="modified residue" description="4-aspartylphosphate" evidence="4">
    <location>
        <position position="51"/>
    </location>
</feature>
<dbReference type="Proteomes" id="UP001162780">
    <property type="component" value="Chromosome"/>
</dbReference>
<dbReference type="CDD" id="cd00383">
    <property type="entry name" value="trans_reg_C"/>
    <property type="match status" value="1"/>
</dbReference>
<reference evidence="8" key="1">
    <citation type="submission" date="2022-11" db="EMBL/GenBank/DDBJ databases">
        <title>Methylomonas rapida sp. nov., Carotenoid-Producing Obligate Methanotrophs with High Growth Characteristics and Biotechnological Potential.</title>
        <authorList>
            <person name="Tikhonova E.N."/>
            <person name="Suleimanov R.Z."/>
            <person name="Miroshnikov K."/>
            <person name="Oshkin I.Y."/>
            <person name="Belova S.E."/>
            <person name="Danilova O.V."/>
            <person name="Ashikhmin A."/>
            <person name="Konopkin A."/>
            <person name="But S.Y."/>
            <person name="Khmelenina V.N."/>
            <person name="Kuznetsov N."/>
            <person name="Pimenov N.V."/>
            <person name="Dedysh S.N."/>
        </authorList>
    </citation>
    <scope>NUCLEOTIDE SEQUENCE</scope>
    <source>
        <strain evidence="8">MP1</strain>
    </source>
</reference>
<keyword evidence="1" id="KW-0805">Transcription regulation</keyword>
<dbReference type="PANTHER" id="PTHR48111">
    <property type="entry name" value="REGULATOR OF RPOS"/>
    <property type="match status" value="1"/>
</dbReference>
<dbReference type="PROSITE" id="PS50110">
    <property type="entry name" value="RESPONSE_REGULATORY"/>
    <property type="match status" value="1"/>
</dbReference>
<feature type="domain" description="OmpR/PhoB-type" evidence="7">
    <location>
        <begin position="124"/>
        <end position="220"/>
    </location>
</feature>
<evidence type="ECO:0000256" key="1">
    <source>
        <dbReference type="ARBA" id="ARBA00023015"/>
    </source>
</evidence>
<dbReference type="PANTHER" id="PTHR48111:SF67">
    <property type="entry name" value="TRANSCRIPTIONAL REGULATORY PROTEIN TCTD"/>
    <property type="match status" value="1"/>
</dbReference>
<dbReference type="PROSITE" id="PS51755">
    <property type="entry name" value="OMPR_PHOB"/>
    <property type="match status" value="1"/>
</dbReference>
<dbReference type="Gene3D" id="6.10.250.690">
    <property type="match status" value="1"/>
</dbReference>
<dbReference type="InterPro" id="IPR001867">
    <property type="entry name" value="OmpR/PhoB-type_DNA-bd"/>
</dbReference>
<evidence type="ECO:0000259" key="7">
    <source>
        <dbReference type="PROSITE" id="PS51755"/>
    </source>
</evidence>
<proteinExistence type="predicted"/>
<dbReference type="Pfam" id="PF00486">
    <property type="entry name" value="Trans_reg_C"/>
    <property type="match status" value="1"/>
</dbReference>
<dbReference type="SMART" id="SM00862">
    <property type="entry name" value="Trans_reg_C"/>
    <property type="match status" value="1"/>
</dbReference>
<keyword evidence="3" id="KW-0804">Transcription</keyword>
<dbReference type="InterPro" id="IPR001789">
    <property type="entry name" value="Sig_transdc_resp-reg_receiver"/>
</dbReference>
<organism evidence="8 9">
    <name type="scientific">Methylomonas rapida</name>
    <dbReference type="NCBI Taxonomy" id="2963939"/>
    <lineage>
        <taxon>Bacteria</taxon>
        <taxon>Pseudomonadati</taxon>
        <taxon>Pseudomonadota</taxon>
        <taxon>Gammaproteobacteria</taxon>
        <taxon>Methylococcales</taxon>
        <taxon>Methylococcaceae</taxon>
        <taxon>Methylomonas</taxon>
    </lineage>
</organism>
<dbReference type="InterPro" id="IPR036388">
    <property type="entry name" value="WH-like_DNA-bd_sf"/>
</dbReference>
<evidence type="ECO:0000256" key="2">
    <source>
        <dbReference type="ARBA" id="ARBA00023125"/>
    </source>
</evidence>